<protein>
    <submittedName>
        <fullName evidence="2">Uncharacterized protein</fullName>
    </submittedName>
</protein>
<feature type="region of interest" description="Disordered" evidence="1">
    <location>
        <begin position="1"/>
        <end position="22"/>
    </location>
</feature>
<sequence length="41" mass="3995">MLDLLGCPDREDGAAGDTALEGGLGSRASALRPVRGGLGLG</sequence>
<evidence type="ECO:0000256" key="1">
    <source>
        <dbReference type="SAM" id="MobiDB-lite"/>
    </source>
</evidence>
<organism evidence="2">
    <name type="scientific">marine sediment metagenome</name>
    <dbReference type="NCBI Taxonomy" id="412755"/>
    <lineage>
        <taxon>unclassified sequences</taxon>
        <taxon>metagenomes</taxon>
        <taxon>ecological metagenomes</taxon>
    </lineage>
</organism>
<dbReference type="EMBL" id="LAZR01001774">
    <property type="protein sequence ID" value="KKN39244.1"/>
    <property type="molecule type" value="Genomic_DNA"/>
</dbReference>
<comment type="caution">
    <text evidence="2">The sequence shown here is derived from an EMBL/GenBank/DDBJ whole genome shotgun (WGS) entry which is preliminary data.</text>
</comment>
<gene>
    <name evidence="2" type="ORF">LCGC14_0745270</name>
</gene>
<evidence type="ECO:0000313" key="2">
    <source>
        <dbReference type="EMBL" id="KKN39244.1"/>
    </source>
</evidence>
<name>A0A0F9Q9R2_9ZZZZ</name>
<proteinExistence type="predicted"/>
<dbReference type="AlphaFoldDB" id="A0A0F9Q9R2"/>
<reference evidence="2" key="1">
    <citation type="journal article" date="2015" name="Nature">
        <title>Complex archaea that bridge the gap between prokaryotes and eukaryotes.</title>
        <authorList>
            <person name="Spang A."/>
            <person name="Saw J.H."/>
            <person name="Jorgensen S.L."/>
            <person name="Zaremba-Niedzwiedzka K."/>
            <person name="Martijn J."/>
            <person name="Lind A.E."/>
            <person name="van Eijk R."/>
            <person name="Schleper C."/>
            <person name="Guy L."/>
            <person name="Ettema T.J."/>
        </authorList>
    </citation>
    <scope>NUCLEOTIDE SEQUENCE</scope>
</reference>
<accession>A0A0F9Q9R2</accession>